<evidence type="ECO:0000259" key="7">
    <source>
        <dbReference type="PROSITE" id="PS50089"/>
    </source>
</evidence>
<accession>A0A6A5GNZ1</accession>
<dbReference type="PANTHER" id="PTHR47156:SF6">
    <property type="entry name" value="C2H2-TYPE DOMAIN-CONTAINING PROTEIN-RELATED"/>
    <property type="match status" value="1"/>
</dbReference>
<dbReference type="SUPFAM" id="SSF57850">
    <property type="entry name" value="RING/U-box"/>
    <property type="match status" value="1"/>
</dbReference>
<dbReference type="KEGG" id="crq:GCK72_013593"/>
<evidence type="ECO:0000313" key="9">
    <source>
        <dbReference type="Proteomes" id="UP000483820"/>
    </source>
</evidence>
<dbReference type="Pfam" id="PF13445">
    <property type="entry name" value="zf-RING_UBOX"/>
    <property type="match status" value="1"/>
</dbReference>
<dbReference type="PANTHER" id="PTHR47156">
    <property type="entry name" value="PROTEIN CBG20824"/>
    <property type="match status" value="1"/>
</dbReference>
<dbReference type="RefSeq" id="XP_003090632.2">
    <property type="nucleotide sequence ID" value="XM_003090584.2"/>
</dbReference>
<organism evidence="8 9">
    <name type="scientific">Caenorhabditis remanei</name>
    <name type="common">Caenorhabditis vulgaris</name>
    <dbReference type="NCBI Taxonomy" id="31234"/>
    <lineage>
        <taxon>Eukaryota</taxon>
        <taxon>Metazoa</taxon>
        <taxon>Ecdysozoa</taxon>
        <taxon>Nematoda</taxon>
        <taxon>Chromadorea</taxon>
        <taxon>Rhabditida</taxon>
        <taxon>Rhabditina</taxon>
        <taxon>Rhabditomorpha</taxon>
        <taxon>Rhabditoidea</taxon>
        <taxon>Rhabditidae</taxon>
        <taxon>Peloderinae</taxon>
        <taxon>Caenorhabditis</taxon>
    </lineage>
</organism>
<feature type="domain" description="RING-type" evidence="7">
    <location>
        <begin position="161"/>
        <end position="210"/>
    </location>
</feature>
<evidence type="ECO:0000256" key="3">
    <source>
        <dbReference type="ARBA" id="ARBA00022833"/>
    </source>
</evidence>
<gene>
    <name evidence="8" type="ORF">GCK72_013593</name>
</gene>
<keyword evidence="1" id="KW-0479">Metal-binding</keyword>
<evidence type="ECO:0000256" key="6">
    <source>
        <dbReference type="SAM" id="MobiDB-lite"/>
    </source>
</evidence>
<evidence type="ECO:0000256" key="5">
    <source>
        <dbReference type="SAM" id="Coils"/>
    </source>
</evidence>
<evidence type="ECO:0000256" key="2">
    <source>
        <dbReference type="ARBA" id="ARBA00022771"/>
    </source>
</evidence>
<dbReference type="InterPro" id="IPR017907">
    <property type="entry name" value="Znf_RING_CS"/>
</dbReference>
<feature type="coiled-coil region" evidence="5">
    <location>
        <begin position="29"/>
        <end position="56"/>
    </location>
</feature>
<keyword evidence="5" id="KW-0175">Coiled coil</keyword>
<dbReference type="PROSITE" id="PS00518">
    <property type="entry name" value="ZF_RING_1"/>
    <property type="match status" value="1"/>
</dbReference>
<dbReference type="InterPro" id="IPR027370">
    <property type="entry name" value="Znf-RING_euk"/>
</dbReference>
<evidence type="ECO:0000256" key="4">
    <source>
        <dbReference type="PROSITE-ProRule" id="PRU00175"/>
    </source>
</evidence>
<feature type="compositionally biased region" description="Basic and acidic residues" evidence="6">
    <location>
        <begin position="7"/>
        <end position="26"/>
    </location>
</feature>
<keyword evidence="2 4" id="KW-0863">Zinc-finger</keyword>
<dbReference type="InterPro" id="IPR052667">
    <property type="entry name" value="E3_ubiquitin-ligase_RING"/>
</dbReference>
<dbReference type="SMART" id="SM00184">
    <property type="entry name" value="RING"/>
    <property type="match status" value="1"/>
</dbReference>
<feature type="coiled-coil region" evidence="5">
    <location>
        <begin position="92"/>
        <end position="147"/>
    </location>
</feature>
<comment type="caution">
    <text evidence="8">The sequence shown here is derived from an EMBL/GenBank/DDBJ whole genome shotgun (WGS) entry which is preliminary data.</text>
</comment>
<dbReference type="Proteomes" id="UP000483820">
    <property type="component" value="Chromosome IV"/>
</dbReference>
<feature type="region of interest" description="Disordered" evidence="6">
    <location>
        <begin position="1"/>
        <end position="26"/>
    </location>
</feature>
<dbReference type="InterPro" id="IPR013083">
    <property type="entry name" value="Znf_RING/FYVE/PHD"/>
</dbReference>
<dbReference type="AlphaFoldDB" id="A0A6A5GNZ1"/>
<reference evidence="8 9" key="1">
    <citation type="submission" date="2019-12" db="EMBL/GenBank/DDBJ databases">
        <title>Chromosome-level assembly of the Caenorhabditis remanei genome.</title>
        <authorList>
            <person name="Teterina A.A."/>
            <person name="Willis J.H."/>
            <person name="Phillips P.C."/>
        </authorList>
    </citation>
    <scope>NUCLEOTIDE SEQUENCE [LARGE SCALE GENOMIC DNA]</scope>
    <source>
        <strain evidence="8 9">PX506</strain>
        <tissue evidence="8">Whole organism</tissue>
    </source>
</reference>
<dbReference type="GeneID" id="9823470"/>
<keyword evidence="3" id="KW-0862">Zinc</keyword>
<dbReference type="PROSITE" id="PS50089">
    <property type="entry name" value="ZF_RING_2"/>
    <property type="match status" value="1"/>
</dbReference>
<dbReference type="InterPro" id="IPR001841">
    <property type="entry name" value="Znf_RING"/>
</dbReference>
<proteinExistence type="predicted"/>
<dbReference type="EMBL" id="WUAV01000004">
    <property type="protein sequence ID" value="KAF1757138.1"/>
    <property type="molecule type" value="Genomic_DNA"/>
</dbReference>
<protein>
    <recommendedName>
        <fullName evidence="7">RING-type domain-containing protein</fullName>
    </recommendedName>
</protein>
<dbReference type="CTD" id="9823470"/>
<name>A0A6A5GNZ1_CAERE</name>
<evidence type="ECO:0000256" key="1">
    <source>
        <dbReference type="ARBA" id="ARBA00022723"/>
    </source>
</evidence>
<dbReference type="Gene3D" id="3.30.40.10">
    <property type="entry name" value="Zinc/RING finger domain, C3HC4 (zinc finger)"/>
    <property type="match status" value="1"/>
</dbReference>
<sequence length="232" mass="27212">MLRRSKRIAEIEKRKNQPEDLTKKPKLSEELIQREIEELNANIVNHENNTRRTDDRWATEKTENDVLRLRIHVSEMSTRRAKHQTSEVKITLKKTTKEAGSLKKKIGEMLEELENFKDFDEAITKAKKETSSNRQKWMEEIEKIQEKQEEKNGGPIEWKMCEICAFEYSEEEKKVPRVLNCGHTICTECAGNFIMNTFNNHNTIRCPFDRQMTQLRSGGVYGLPRNCALVNL</sequence>
<dbReference type="GO" id="GO:0008270">
    <property type="term" value="F:zinc ion binding"/>
    <property type="evidence" value="ECO:0007669"/>
    <property type="project" value="UniProtKB-KW"/>
</dbReference>
<evidence type="ECO:0000313" key="8">
    <source>
        <dbReference type="EMBL" id="KAF1757138.1"/>
    </source>
</evidence>